<gene>
    <name evidence="1" type="ORF">E2C01_050756</name>
</gene>
<proteinExistence type="predicted"/>
<dbReference type="Proteomes" id="UP000324222">
    <property type="component" value="Unassembled WGS sequence"/>
</dbReference>
<evidence type="ECO:0000313" key="1">
    <source>
        <dbReference type="EMBL" id="MPC56789.1"/>
    </source>
</evidence>
<comment type="caution">
    <text evidence="1">The sequence shown here is derived from an EMBL/GenBank/DDBJ whole genome shotgun (WGS) entry which is preliminary data.</text>
</comment>
<protein>
    <submittedName>
        <fullName evidence="1">Uncharacterized protein</fullName>
    </submittedName>
</protein>
<organism evidence="1 2">
    <name type="scientific">Portunus trituberculatus</name>
    <name type="common">Swimming crab</name>
    <name type="synonym">Neptunus trituberculatus</name>
    <dbReference type="NCBI Taxonomy" id="210409"/>
    <lineage>
        <taxon>Eukaryota</taxon>
        <taxon>Metazoa</taxon>
        <taxon>Ecdysozoa</taxon>
        <taxon>Arthropoda</taxon>
        <taxon>Crustacea</taxon>
        <taxon>Multicrustacea</taxon>
        <taxon>Malacostraca</taxon>
        <taxon>Eumalacostraca</taxon>
        <taxon>Eucarida</taxon>
        <taxon>Decapoda</taxon>
        <taxon>Pleocyemata</taxon>
        <taxon>Brachyura</taxon>
        <taxon>Eubrachyura</taxon>
        <taxon>Portunoidea</taxon>
        <taxon>Portunidae</taxon>
        <taxon>Portuninae</taxon>
        <taxon>Portunus</taxon>
    </lineage>
</organism>
<dbReference type="EMBL" id="VSRR010014248">
    <property type="protein sequence ID" value="MPC56789.1"/>
    <property type="molecule type" value="Genomic_DNA"/>
</dbReference>
<evidence type="ECO:0000313" key="2">
    <source>
        <dbReference type="Proteomes" id="UP000324222"/>
    </source>
</evidence>
<dbReference type="AlphaFoldDB" id="A0A5B7GGZ4"/>
<sequence>MLDCLTAANFDPLLHKLQWSYQLAAGSPPNMPIFSGWMDCYSHLRQIRGLKRGSSMLWRPFTGPTMMMGDNSNAHDMGENSKLMIRRLVQDNQTMNYRTKGQG</sequence>
<reference evidence="1 2" key="1">
    <citation type="submission" date="2019-05" db="EMBL/GenBank/DDBJ databases">
        <title>Another draft genome of Portunus trituberculatus and its Hox gene families provides insights of decapod evolution.</title>
        <authorList>
            <person name="Jeong J.-H."/>
            <person name="Song I."/>
            <person name="Kim S."/>
            <person name="Choi T."/>
            <person name="Kim D."/>
            <person name="Ryu S."/>
            <person name="Kim W."/>
        </authorList>
    </citation>
    <scope>NUCLEOTIDE SEQUENCE [LARGE SCALE GENOMIC DNA]</scope>
    <source>
        <tissue evidence="1">Muscle</tissue>
    </source>
</reference>
<keyword evidence="2" id="KW-1185">Reference proteome</keyword>
<name>A0A5B7GGZ4_PORTR</name>
<dbReference type="OrthoDB" id="10253709at2759"/>
<accession>A0A5B7GGZ4</accession>